<evidence type="ECO:0000256" key="3">
    <source>
        <dbReference type="SAM" id="Phobius"/>
    </source>
</evidence>
<dbReference type="SUPFAM" id="SSF103088">
    <property type="entry name" value="OmpA-like"/>
    <property type="match status" value="1"/>
</dbReference>
<sequence>MLRRHGWGRADAGRRRGGGVPAGPRGAAPRPRVRRGRGLARAGVARRRGFHGRAARPHDATLRRPGRGEARGALGVRHARARPQPDDRRRGRAHRVRPHLDRRDRPRDRRGRGEDRERAPALVPGLVPAPRGGPGRRRRAAPRVVAPVRGRPGDVRGRGVSRARRAAVASLATVLVTTILLAAATTPASAEDDPGADPTPDVPGIDALTLDDLGGPPSRESLDKAVRHFDPGVATTFETAGAVTSFEYVEVEEDEVVVTLETDVLFDVGSAELSDAAVQRVQEVAADLPDGVTASVAGHTDSVGEEADNLDLSQRRAQAVAAAAAAVRPDVAFDAVGHGESQLKVEEGGDDVADDRAQNRRVELRYSGTTPGEGGIEIEEHELTPVDADHVPADGPRIDLVEDGETVVEKTVVVPNDEGREERVRVAIEPIVVRGPVMRLRVQLTPLDPVDGETDRISVYDLTGRGELHPSAVDPYALVSYEPVRGSGARELESDPIFVRTAVGQTARYEVYLPRPLDDSLTSLYVNVAPTWPTFEDVPLIRD</sequence>
<evidence type="ECO:0000256" key="1">
    <source>
        <dbReference type="PROSITE-ProRule" id="PRU00473"/>
    </source>
</evidence>
<evidence type="ECO:0000313" key="6">
    <source>
        <dbReference type="Proteomes" id="UP000196228"/>
    </source>
</evidence>
<evidence type="ECO:0000259" key="4">
    <source>
        <dbReference type="PROSITE" id="PS51123"/>
    </source>
</evidence>
<dbReference type="KEGG" id="cceu:CBR64_05800"/>
<accession>A0A1Y0HUU8</accession>
<dbReference type="PANTHER" id="PTHR30329:SF21">
    <property type="entry name" value="LIPOPROTEIN YIAD-RELATED"/>
    <property type="match status" value="1"/>
</dbReference>
<feature type="domain" description="OmpA-like" evidence="4">
    <location>
        <begin position="253"/>
        <end position="370"/>
    </location>
</feature>
<evidence type="ECO:0000313" key="5">
    <source>
        <dbReference type="EMBL" id="ARU51075.1"/>
    </source>
</evidence>
<dbReference type="GO" id="GO:0016020">
    <property type="term" value="C:membrane"/>
    <property type="evidence" value="ECO:0007669"/>
    <property type="project" value="UniProtKB-UniRule"/>
</dbReference>
<feature type="compositionally biased region" description="Basic and acidic residues" evidence="2">
    <location>
        <begin position="98"/>
        <end position="119"/>
    </location>
</feature>
<dbReference type="EMBL" id="CP021383">
    <property type="protein sequence ID" value="ARU51075.1"/>
    <property type="molecule type" value="Genomic_DNA"/>
</dbReference>
<keyword evidence="3" id="KW-0812">Transmembrane</keyword>
<keyword evidence="3" id="KW-1133">Transmembrane helix</keyword>
<dbReference type="PROSITE" id="PS51123">
    <property type="entry name" value="OMPA_2"/>
    <property type="match status" value="1"/>
</dbReference>
<dbReference type="InterPro" id="IPR036737">
    <property type="entry name" value="OmpA-like_sf"/>
</dbReference>
<protein>
    <recommendedName>
        <fullName evidence="4">OmpA-like domain-containing protein</fullName>
    </recommendedName>
</protein>
<feature type="region of interest" description="Disordered" evidence="2">
    <location>
        <begin position="186"/>
        <end position="218"/>
    </location>
</feature>
<evidence type="ECO:0000256" key="2">
    <source>
        <dbReference type="SAM" id="MobiDB-lite"/>
    </source>
</evidence>
<dbReference type="PANTHER" id="PTHR30329">
    <property type="entry name" value="STATOR ELEMENT OF FLAGELLAR MOTOR COMPLEX"/>
    <property type="match status" value="1"/>
</dbReference>
<dbReference type="OrthoDB" id="5166631at2"/>
<dbReference type="AlphaFoldDB" id="A0A1Y0HUU8"/>
<dbReference type="InterPro" id="IPR006665">
    <property type="entry name" value="OmpA-like"/>
</dbReference>
<feature type="compositionally biased region" description="Basic residues" evidence="2">
    <location>
        <begin position="31"/>
        <end position="55"/>
    </location>
</feature>
<feature type="region of interest" description="Disordered" evidence="2">
    <location>
        <begin position="1"/>
        <end position="158"/>
    </location>
</feature>
<proteinExistence type="predicted"/>
<organism evidence="5 6">
    <name type="scientific">Cellulosimicrobium cellulans</name>
    <name type="common">Arthrobacter luteus</name>
    <dbReference type="NCBI Taxonomy" id="1710"/>
    <lineage>
        <taxon>Bacteria</taxon>
        <taxon>Bacillati</taxon>
        <taxon>Actinomycetota</taxon>
        <taxon>Actinomycetes</taxon>
        <taxon>Micrococcales</taxon>
        <taxon>Promicromonosporaceae</taxon>
        <taxon>Cellulosimicrobium</taxon>
    </lineage>
</organism>
<dbReference type="InterPro" id="IPR050330">
    <property type="entry name" value="Bact_OuterMem_StrucFunc"/>
</dbReference>
<feature type="compositionally biased region" description="Basic and acidic residues" evidence="2">
    <location>
        <begin position="56"/>
        <end position="70"/>
    </location>
</feature>
<keyword evidence="1 3" id="KW-0472">Membrane</keyword>
<dbReference type="Gene3D" id="3.30.1330.60">
    <property type="entry name" value="OmpA-like domain"/>
    <property type="match status" value="1"/>
</dbReference>
<dbReference type="Pfam" id="PF00691">
    <property type="entry name" value="OmpA"/>
    <property type="match status" value="1"/>
</dbReference>
<feature type="transmembrane region" description="Helical" evidence="3">
    <location>
        <begin position="166"/>
        <end position="184"/>
    </location>
</feature>
<name>A0A1Y0HUU8_CELCE</name>
<dbReference type="Proteomes" id="UP000196228">
    <property type="component" value="Chromosome"/>
</dbReference>
<feature type="compositionally biased region" description="Low complexity" evidence="2">
    <location>
        <begin position="120"/>
        <end position="130"/>
    </location>
</feature>
<reference evidence="5 6" key="1">
    <citation type="submission" date="2017-05" db="EMBL/GenBank/DDBJ databases">
        <authorList>
            <person name="Song R."/>
            <person name="Chenine A.L."/>
            <person name="Ruprecht R.M."/>
        </authorList>
    </citation>
    <scope>NUCLEOTIDE SEQUENCE [LARGE SCALE GENOMIC DNA]</scope>
    <source>
        <strain evidence="5 6">PSBB019</strain>
    </source>
</reference>
<gene>
    <name evidence="5" type="ORF">CBR64_05800</name>
</gene>